<dbReference type="Gene3D" id="3.30.160.60">
    <property type="entry name" value="Classic Zinc Finger"/>
    <property type="match status" value="4"/>
</dbReference>
<reference evidence="16 17" key="1">
    <citation type="submission" date="2015-12" db="EMBL/GenBank/DDBJ databases">
        <title>The genome of Folsomia candida.</title>
        <authorList>
            <person name="Faddeeva A."/>
            <person name="Derks M.F."/>
            <person name="Anvar Y."/>
            <person name="Smit S."/>
            <person name="Van Straalen N."/>
            <person name="Roelofs D."/>
        </authorList>
    </citation>
    <scope>NUCLEOTIDE SEQUENCE [LARGE SCALE GENOMIC DNA]</scope>
    <source>
        <strain evidence="16 17">VU population</strain>
        <tissue evidence="16">Whole body</tissue>
    </source>
</reference>
<evidence type="ECO:0000256" key="3">
    <source>
        <dbReference type="ARBA" id="ARBA00007746"/>
    </source>
</evidence>
<evidence type="ECO:0000313" key="16">
    <source>
        <dbReference type="EMBL" id="OXA56893.1"/>
    </source>
</evidence>
<feature type="region of interest" description="Disordered" evidence="14">
    <location>
        <begin position="607"/>
        <end position="678"/>
    </location>
</feature>
<feature type="compositionally biased region" description="Polar residues" evidence="14">
    <location>
        <begin position="696"/>
        <end position="710"/>
    </location>
</feature>
<keyword evidence="5" id="KW-0217">Developmental protein</keyword>
<dbReference type="InterPro" id="IPR050688">
    <property type="entry name" value="Zinc_finger/UBP_domain"/>
</dbReference>
<organism evidence="16 17">
    <name type="scientific">Folsomia candida</name>
    <name type="common">Springtail</name>
    <dbReference type="NCBI Taxonomy" id="158441"/>
    <lineage>
        <taxon>Eukaryota</taxon>
        <taxon>Metazoa</taxon>
        <taxon>Ecdysozoa</taxon>
        <taxon>Arthropoda</taxon>
        <taxon>Hexapoda</taxon>
        <taxon>Collembola</taxon>
        <taxon>Entomobryomorpha</taxon>
        <taxon>Isotomoidea</taxon>
        <taxon>Isotomidae</taxon>
        <taxon>Proisotominae</taxon>
        <taxon>Folsomia</taxon>
    </lineage>
</organism>
<dbReference type="GO" id="GO:0035282">
    <property type="term" value="P:segmentation"/>
    <property type="evidence" value="ECO:0007669"/>
    <property type="project" value="UniProtKB-KW"/>
</dbReference>
<dbReference type="STRING" id="158441.A0A226EGV4"/>
<evidence type="ECO:0000256" key="2">
    <source>
        <dbReference type="ARBA" id="ARBA00004123"/>
    </source>
</evidence>
<dbReference type="GO" id="GO:0040034">
    <property type="term" value="P:regulation of development, heterochronic"/>
    <property type="evidence" value="ECO:0007669"/>
    <property type="project" value="UniProtKB-ARBA"/>
</dbReference>
<comment type="subcellular location">
    <subcellularLocation>
        <location evidence="2">Nucleus</location>
    </subcellularLocation>
</comment>
<feature type="compositionally biased region" description="Low complexity" evidence="14">
    <location>
        <begin position="152"/>
        <end position="162"/>
    </location>
</feature>
<dbReference type="GO" id="GO:0000977">
    <property type="term" value="F:RNA polymerase II transcription regulatory region sequence-specific DNA binding"/>
    <property type="evidence" value="ECO:0007669"/>
    <property type="project" value="UniProtKB-ARBA"/>
</dbReference>
<comment type="caution">
    <text evidence="16">The sequence shown here is derived from an EMBL/GenBank/DDBJ whole genome shotgun (WGS) entry which is preliminary data.</text>
</comment>
<evidence type="ECO:0000256" key="11">
    <source>
        <dbReference type="ARBA" id="ARBA00023125"/>
    </source>
</evidence>
<dbReference type="GO" id="GO:0008270">
    <property type="term" value="F:zinc ion binding"/>
    <property type="evidence" value="ECO:0007669"/>
    <property type="project" value="UniProtKB-KW"/>
</dbReference>
<dbReference type="PANTHER" id="PTHR24403">
    <property type="entry name" value="ZINC FINGER PROTEIN"/>
    <property type="match status" value="1"/>
</dbReference>
<dbReference type="FunFam" id="3.30.160.60:FF:001301">
    <property type="entry name" value="Blast:Protein hunchback"/>
    <property type="match status" value="1"/>
</dbReference>
<dbReference type="PANTHER" id="PTHR24403:SF67">
    <property type="entry name" value="FI01116P-RELATED"/>
    <property type="match status" value="1"/>
</dbReference>
<comment type="similarity">
    <text evidence="3">Belongs to the hunchback C2H2-type zinc-finger protein family.</text>
</comment>
<comment type="function">
    <text evidence="1">Gap class segmentation protein that controls development of head structures.</text>
</comment>
<keyword evidence="11" id="KW-0238">DNA-binding</keyword>
<evidence type="ECO:0000256" key="8">
    <source>
        <dbReference type="ARBA" id="ARBA00022737"/>
    </source>
</evidence>
<keyword evidence="12" id="KW-0539">Nucleus</keyword>
<dbReference type="InterPro" id="IPR013087">
    <property type="entry name" value="Znf_C2H2_type"/>
</dbReference>
<keyword evidence="7" id="KW-0479">Metal-binding</keyword>
<dbReference type="EMBL" id="LNIX01000003">
    <property type="protein sequence ID" value="OXA56893.1"/>
    <property type="molecule type" value="Genomic_DNA"/>
</dbReference>
<dbReference type="GO" id="GO:0000122">
    <property type="term" value="P:negative regulation of transcription by RNA polymerase II"/>
    <property type="evidence" value="ECO:0007669"/>
    <property type="project" value="UniProtKB-ARBA"/>
</dbReference>
<dbReference type="GO" id="GO:0045944">
    <property type="term" value="P:positive regulation of transcription by RNA polymerase II"/>
    <property type="evidence" value="ECO:0007669"/>
    <property type="project" value="TreeGrafter"/>
</dbReference>
<name>A0A226EGV4_FOLCA</name>
<dbReference type="SMART" id="SM00355">
    <property type="entry name" value="ZnF_C2H2"/>
    <property type="match status" value="8"/>
</dbReference>
<proteinExistence type="inferred from homology"/>
<evidence type="ECO:0000256" key="14">
    <source>
        <dbReference type="SAM" id="MobiDB-lite"/>
    </source>
</evidence>
<keyword evidence="8" id="KW-0677">Repeat</keyword>
<protein>
    <recommendedName>
        <fullName evidence="4">Protein hunchback</fullName>
    </recommendedName>
</protein>
<dbReference type="InterPro" id="IPR036236">
    <property type="entry name" value="Znf_C2H2_sf"/>
</dbReference>
<dbReference type="AlphaFoldDB" id="A0A226EGV4"/>
<evidence type="ECO:0000256" key="1">
    <source>
        <dbReference type="ARBA" id="ARBA00003983"/>
    </source>
</evidence>
<feature type="domain" description="C2H2-type" evidence="15">
    <location>
        <begin position="302"/>
        <end position="329"/>
    </location>
</feature>
<feature type="domain" description="C2H2-type" evidence="15">
    <location>
        <begin position="274"/>
        <end position="301"/>
    </location>
</feature>
<feature type="region of interest" description="Disordered" evidence="14">
    <location>
        <begin position="99"/>
        <end position="162"/>
    </location>
</feature>
<feature type="region of interest" description="Disordered" evidence="14">
    <location>
        <begin position="696"/>
        <end position="719"/>
    </location>
</feature>
<evidence type="ECO:0000256" key="13">
    <source>
        <dbReference type="PROSITE-ProRule" id="PRU00042"/>
    </source>
</evidence>
<feature type="region of interest" description="Disordered" evidence="14">
    <location>
        <begin position="359"/>
        <end position="452"/>
    </location>
</feature>
<feature type="compositionally biased region" description="Low complexity" evidence="14">
    <location>
        <begin position="60"/>
        <end position="72"/>
    </location>
</feature>
<dbReference type="OrthoDB" id="10015593at2759"/>
<keyword evidence="17" id="KW-1185">Reference proteome</keyword>
<evidence type="ECO:0000256" key="9">
    <source>
        <dbReference type="ARBA" id="ARBA00022771"/>
    </source>
</evidence>
<dbReference type="GO" id="GO:0005634">
    <property type="term" value="C:nucleus"/>
    <property type="evidence" value="ECO:0007669"/>
    <property type="project" value="UniProtKB-SubCell"/>
</dbReference>
<dbReference type="Proteomes" id="UP000198287">
    <property type="component" value="Unassembled WGS sequence"/>
</dbReference>
<evidence type="ECO:0000256" key="12">
    <source>
        <dbReference type="ARBA" id="ARBA00023242"/>
    </source>
</evidence>
<evidence type="ECO:0000256" key="10">
    <source>
        <dbReference type="ARBA" id="ARBA00022833"/>
    </source>
</evidence>
<feature type="compositionally biased region" description="Low complexity" evidence="14">
    <location>
        <begin position="120"/>
        <end position="130"/>
    </location>
</feature>
<dbReference type="FunFam" id="3.30.160.60:FF:001482">
    <property type="entry name" value="Hunchback"/>
    <property type="match status" value="1"/>
</dbReference>
<evidence type="ECO:0000256" key="6">
    <source>
        <dbReference type="ARBA" id="ARBA00022492"/>
    </source>
</evidence>
<evidence type="ECO:0000259" key="15">
    <source>
        <dbReference type="PROSITE" id="PS50157"/>
    </source>
</evidence>
<accession>A0A226EGV4</accession>
<feature type="region of interest" description="Disordered" evidence="14">
    <location>
        <begin position="13"/>
        <end position="77"/>
    </location>
</feature>
<evidence type="ECO:0000256" key="5">
    <source>
        <dbReference type="ARBA" id="ARBA00022473"/>
    </source>
</evidence>
<evidence type="ECO:0000313" key="17">
    <source>
        <dbReference type="Proteomes" id="UP000198287"/>
    </source>
</evidence>
<evidence type="ECO:0000256" key="4">
    <source>
        <dbReference type="ARBA" id="ARBA00013638"/>
    </source>
</evidence>
<dbReference type="SUPFAM" id="SSF57667">
    <property type="entry name" value="beta-beta-alpha zinc fingers"/>
    <property type="match status" value="1"/>
</dbReference>
<dbReference type="OMA" id="EENHMAS"/>
<dbReference type="PROSITE" id="PS50157">
    <property type="entry name" value="ZINC_FINGER_C2H2_2"/>
    <property type="match status" value="2"/>
</dbReference>
<sequence>MTDMFEMLVQRSNPVTPLTPVSTPPGPHHHHHHHASVDLSPRSSNSSFGSDGVLHHNESLHSPNHNNNSSSNRTEELSALQRLQVALARDGLFSSMTFEHVKRESNPDNPDGRMLVNPCSGSSSSSLGNSPDEDANDGGEIPSPPSSNGLKTATPTTSPTSDANGSNIFECPLCSVVCNSRHDFNEHLVTHSQQFACPKCTFFSDDETKLREHVAESHDASDLDVLTDDDVRTPKTNSQGKMKTFKCKQCGYHAVTKMDFWEHTKGHIRTEKMLTCPKCPFVTEYKHHLEYHLRNHFGSKPFQCTKCSYSCVNKSMLNSHLKSHSNIYQYRCADCSYATKYCHSLKLHLRKYDHKPSMVLNPDGTPNPLPIIDVYGTRRGPKIKRQDPESPCDMGSTTLSPITPKEKSKNQRATSRRQAKGIDSLGGDSPKIKTETSNNTPPISPPQFAPRDIKQEFPVSPTLYQHQHIVMSPNNRNNSHPVDEKPFMLSNEQMSANLLMQQFPHGLPIHMTSQLNPANLQQLLIQNSVNGLNGQNNNNLAALQSLLMQNSVNMPGLELLGKNPMELYATALNQYMVANNPVMNLSKLVEEQRTLLVSQLLHQQQQQQSQVIKTPPAEAPQQQRSPHLKHPTTPLTNVHALDLRNKRPAEPTSSEAVAAPEDAKKRKRKGKALRYDRNKEEYDMSSNVHNQVLDFSNNNYTTTNRNVHNGESNKTESTKKADVDSENYICKYCDIAFPPVLYALHMRFHSSDADPFRCNVCGTKSSDKVSFFVHLATASH</sequence>
<gene>
    <name evidence="16" type="ORF">Fcan01_08207</name>
</gene>
<evidence type="ECO:0000256" key="7">
    <source>
        <dbReference type="ARBA" id="ARBA00022723"/>
    </source>
</evidence>
<keyword evidence="6" id="KW-0302">Gap protein</keyword>
<keyword evidence="9 13" id="KW-0863">Zinc-finger</keyword>
<keyword evidence="10" id="KW-0862">Zinc</keyword>
<dbReference type="PROSITE" id="PS00028">
    <property type="entry name" value="ZINC_FINGER_C2H2_1"/>
    <property type="match status" value="2"/>
</dbReference>